<comment type="caution">
    <text evidence="1">The sequence shown here is derived from an EMBL/GenBank/DDBJ whole genome shotgun (WGS) entry which is preliminary data.</text>
</comment>
<evidence type="ECO:0000313" key="2">
    <source>
        <dbReference type="Proteomes" id="UP001153331"/>
    </source>
</evidence>
<sequence>MAGRKRPHSPDNSYDNVDEFVDRHFQFISQHAKPAWQVYEVRLWLRYDSGLALPSKFNSKQMRDVARTIIRRLQAHEENTSTEPEKPRPDPKLDAPVATRTRSKMQNDVKDPS</sequence>
<dbReference type="EMBL" id="JAPHNI010000964">
    <property type="protein sequence ID" value="KAJ8107277.1"/>
    <property type="molecule type" value="Genomic_DNA"/>
</dbReference>
<proteinExistence type="predicted"/>
<dbReference type="Proteomes" id="UP001153331">
    <property type="component" value="Unassembled WGS sequence"/>
</dbReference>
<reference evidence="1" key="1">
    <citation type="submission" date="2022-11" db="EMBL/GenBank/DDBJ databases">
        <title>Genome Sequence of Boeremia exigua.</title>
        <authorList>
            <person name="Buettner E."/>
        </authorList>
    </citation>
    <scope>NUCLEOTIDE SEQUENCE</scope>
    <source>
        <strain evidence="1">CU02</strain>
    </source>
</reference>
<accession>A0ACC2HW36</accession>
<keyword evidence="2" id="KW-1185">Reference proteome</keyword>
<organism evidence="1 2">
    <name type="scientific">Boeremia exigua</name>
    <dbReference type="NCBI Taxonomy" id="749465"/>
    <lineage>
        <taxon>Eukaryota</taxon>
        <taxon>Fungi</taxon>
        <taxon>Dikarya</taxon>
        <taxon>Ascomycota</taxon>
        <taxon>Pezizomycotina</taxon>
        <taxon>Dothideomycetes</taxon>
        <taxon>Pleosporomycetidae</taxon>
        <taxon>Pleosporales</taxon>
        <taxon>Pleosporineae</taxon>
        <taxon>Didymellaceae</taxon>
        <taxon>Boeremia</taxon>
    </lineage>
</organism>
<protein>
    <submittedName>
        <fullName evidence="1">Uncharacterized protein</fullName>
    </submittedName>
</protein>
<evidence type="ECO:0000313" key="1">
    <source>
        <dbReference type="EMBL" id="KAJ8107277.1"/>
    </source>
</evidence>
<gene>
    <name evidence="1" type="ORF">OPT61_g8976</name>
</gene>
<name>A0ACC2HW36_9PLEO</name>